<organism evidence="2 3">
    <name type="scientific">Roseimicrobium gellanilyticum</name>
    <dbReference type="NCBI Taxonomy" id="748857"/>
    <lineage>
        <taxon>Bacteria</taxon>
        <taxon>Pseudomonadati</taxon>
        <taxon>Verrucomicrobiota</taxon>
        <taxon>Verrucomicrobiia</taxon>
        <taxon>Verrucomicrobiales</taxon>
        <taxon>Verrucomicrobiaceae</taxon>
        <taxon>Roseimicrobium</taxon>
    </lineage>
</organism>
<accession>A0A366HM42</accession>
<evidence type="ECO:0000313" key="2">
    <source>
        <dbReference type="EMBL" id="RBP43647.1"/>
    </source>
</evidence>
<comment type="caution">
    <text evidence="2">The sequence shown here is derived from an EMBL/GenBank/DDBJ whole genome shotgun (WGS) entry which is preliminary data.</text>
</comment>
<name>A0A366HM42_9BACT</name>
<protein>
    <submittedName>
        <fullName evidence="2">Uncharacterized protein</fullName>
    </submittedName>
</protein>
<reference evidence="2 3" key="1">
    <citation type="submission" date="2018-06" db="EMBL/GenBank/DDBJ databases">
        <title>Genomic Encyclopedia of Type Strains, Phase IV (KMG-IV): sequencing the most valuable type-strain genomes for metagenomic binning, comparative biology and taxonomic classification.</title>
        <authorList>
            <person name="Goeker M."/>
        </authorList>
    </citation>
    <scope>NUCLEOTIDE SEQUENCE [LARGE SCALE GENOMIC DNA]</scope>
    <source>
        <strain evidence="2 3">DSM 25532</strain>
    </source>
</reference>
<proteinExistence type="predicted"/>
<gene>
    <name evidence="2" type="ORF">DES53_10545</name>
</gene>
<sequence>MWGLGALLVLALVLPCVVLAGSHSVWTVVAYAALTVGVVHAVLFAWLWWRYRAARARSFADARLMLGAKVKTQLTLIMAAAAQSDSNTRQRSVQNAAEEITHALQTLGEDSLREWHLRHDEALKAAKQGGLKLP</sequence>
<dbReference type="Proteomes" id="UP000253426">
    <property type="component" value="Unassembled WGS sequence"/>
</dbReference>
<keyword evidence="1" id="KW-0472">Membrane</keyword>
<dbReference type="AlphaFoldDB" id="A0A366HM42"/>
<evidence type="ECO:0000313" key="3">
    <source>
        <dbReference type="Proteomes" id="UP000253426"/>
    </source>
</evidence>
<evidence type="ECO:0000256" key="1">
    <source>
        <dbReference type="SAM" id="Phobius"/>
    </source>
</evidence>
<keyword evidence="1" id="KW-0812">Transmembrane</keyword>
<dbReference type="EMBL" id="QNRR01000005">
    <property type="protein sequence ID" value="RBP43647.1"/>
    <property type="molecule type" value="Genomic_DNA"/>
</dbReference>
<feature type="transmembrane region" description="Helical" evidence="1">
    <location>
        <begin position="30"/>
        <end position="49"/>
    </location>
</feature>
<keyword evidence="3" id="KW-1185">Reference proteome</keyword>
<keyword evidence="1" id="KW-1133">Transmembrane helix</keyword>